<comment type="caution">
    <text evidence="2">The sequence shown here is derived from an EMBL/GenBank/DDBJ whole genome shotgun (WGS) entry which is preliminary data.</text>
</comment>
<dbReference type="InterPro" id="IPR013108">
    <property type="entry name" value="Amidohydro_3"/>
</dbReference>
<accession>A0ABS5YXA2</accession>
<evidence type="ECO:0000259" key="1">
    <source>
        <dbReference type="Pfam" id="PF07969"/>
    </source>
</evidence>
<gene>
    <name evidence="2" type="ORF">KOI35_31655</name>
</gene>
<dbReference type="PANTHER" id="PTHR22642">
    <property type="entry name" value="IMIDAZOLONEPROPIONASE"/>
    <property type="match status" value="1"/>
</dbReference>
<dbReference type="SUPFAM" id="SSF51556">
    <property type="entry name" value="Metallo-dependent hydrolases"/>
    <property type="match status" value="1"/>
</dbReference>
<dbReference type="Gene3D" id="3.10.310.70">
    <property type="match status" value="1"/>
</dbReference>
<evidence type="ECO:0000313" key="2">
    <source>
        <dbReference type="EMBL" id="MBU2668075.1"/>
    </source>
</evidence>
<dbReference type="Proteomes" id="UP001519654">
    <property type="component" value="Unassembled WGS sequence"/>
</dbReference>
<dbReference type="RefSeq" id="WP_215792322.1">
    <property type="nucleotide sequence ID" value="NZ_JAHKKG010000010.1"/>
</dbReference>
<dbReference type="Gene3D" id="2.30.40.10">
    <property type="entry name" value="Urease, subunit C, domain 1"/>
    <property type="match status" value="1"/>
</dbReference>
<dbReference type="CDD" id="cd01300">
    <property type="entry name" value="YtcJ_like"/>
    <property type="match status" value="1"/>
</dbReference>
<keyword evidence="3" id="KW-1185">Reference proteome</keyword>
<sequence>MSVTRIFHHGVVHTLDAQSRVHSALAVDGERVLAVGSDDEILALATESTELVDLAGGVVFPGFIDAHTHLEVAASVRRLWINAALETPERVLEIVAEEVAQRPAGTWIVIAGGFLSPLPTLATLDEIAPEHPVVIRRTMHVQVANSRAFELSGLSPDDPQPLPGSRIELDADGSFTGMVEDCFDLFAVRAPDDATLGAAIQATATEFFLANGITTIHDMPASPQGTRMLQQMHRDHALPVRVVLYPILPPVHSSGPDLEAYESVGFQTGFGDDWLRFGGVKLFVDGHERGAARSEEMAADVTRHRQPLFGRTYEQLVATVIRAMRSRIQLRMHAWGDYAQRQAIDAVRVAARATGRDDHRTRVEHMLNAGYSSIGVDEVRDAGIVPVPQASFLINDDPSDSVEKYPFRRAIDAGLTFANSSDCTGSQPTLVSPWVGIAAMLDRTNRNGKVIDAGQRVTLDEALRSYTHGSAWAAFEEGDKGSLEPGKLADFAVVEADPYDLDPAGIARLRTTMTVIGGEIRYTAGG</sequence>
<reference evidence="2 3" key="1">
    <citation type="submission" date="2021-06" db="EMBL/GenBank/DDBJ databases">
        <title>Actinoplanes lichenicola sp. nov., and Actinoplanes ovalisporus sp. nov., isolated from lichen in Thailand.</title>
        <authorList>
            <person name="Saeng-In P."/>
            <person name="Kanchanasin P."/>
            <person name="Yuki M."/>
            <person name="Kudo T."/>
            <person name="Ohkuma M."/>
            <person name="Phongsopitanun W."/>
            <person name="Tanasupawat S."/>
        </authorList>
    </citation>
    <scope>NUCLEOTIDE SEQUENCE [LARGE SCALE GENOMIC DNA]</scope>
    <source>
        <strain evidence="2 3">NBRC 110975</strain>
    </source>
</reference>
<dbReference type="Pfam" id="PF07969">
    <property type="entry name" value="Amidohydro_3"/>
    <property type="match status" value="1"/>
</dbReference>
<dbReference type="EMBL" id="JAHKKG010000010">
    <property type="protein sequence ID" value="MBU2668075.1"/>
    <property type="molecule type" value="Genomic_DNA"/>
</dbReference>
<dbReference type="InterPro" id="IPR032466">
    <property type="entry name" value="Metal_Hydrolase"/>
</dbReference>
<organism evidence="2 3">
    <name type="scientific">Paractinoplanes bogorensis</name>
    <dbReference type="NCBI Taxonomy" id="1610840"/>
    <lineage>
        <taxon>Bacteria</taxon>
        <taxon>Bacillati</taxon>
        <taxon>Actinomycetota</taxon>
        <taxon>Actinomycetes</taxon>
        <taxon>Micromonosporales</taxon>
        <taxon>Micromonosporaceae</taxon>
        <taxon>Paractinoplanes</taxon>
    </lineage>
</organism>
<dbReference type="Gene3D" id="3.20.20.140">
    <property type="entry name" value="Metal-dependent hydrolases"/>
    <property type="match status" value="1"/>
</dbReference>
<evidence type="ECO:0000313" key="3">
    <source>
        <dbReference type="Proteomes" id="UP001519654"/>
    </source>
</evidence>
<dbReference type="InterPro" id="IPR011059">
    <property type="entry name" value="Metal-dep_hydrolase_composite"/>
</dbReference>
<dbReference type="SUPFAM" id="SSF51338">
    <property type="entry name" value="Composite domain of metallo-dependent hydrolases"/>
    <property type="match status" value="1"/>
</dbReference>
<dbReference type="PANTHER" id="PTHR22642:SF2">
    <property type="entry name" value="PROTEIN LONG AFTER FAR-RED 3"/>
    <property type="match status" value="1"/>
</dbReference>
<proteinExistence type="predicted"/>
<dbReference type="InterPro" id="IPR033932">
    <property type="entry name" value="YtcJ-like"/>
</dbReference>
<protein>
    <submittedName>
        <fullName evidence="2">Amidohydrolase</fullName>
    </submittedName>
</protein>
<name>A0ABS5YXA2_9ACTN</name>
<feature type="domain" description="Amidohydrolase 3" evidence="1">
    <location>
        <begin position="50"/>
        <end position="522"/>
    </location>
</feature>